<evidence type="ECO:0000313" key="10">
    <source>
        <dbReference type="Proteomes" id="UP000054742"/>
    </source>
</evidence>
<sequence>MKRIRQSAAFIILLFFFKVIFAALQSQDYSDFDVPKATLQLEAIHHQLSTKNVNYEQLYSAVKIIHSLQEQANNCVENGKIQLKKINELLSSNEISSMLMKQNDLRYQELLHDKNIKVKETAECVFFNYQAQELLNEINTRMANTRMFSLLIKSPPIWDKLDPKQFFTIAIQKDKLYQASGISRLNKNDLIIIGLIFGVGLLFSLVFNSIYKRSIKNRKGKFTSKLLIAVSQSGLFLFLALLLADIYLHGVFTNALPRPSLLLLFDALLSYALIITVMRFSLALLRQYVSHVSERLIDDINIRATLFITLLFLGHLAAIVIQEQWIHPVLLGFRFLLFSTLLILSFAWLSWLIFRLDFFKVIPGIVLQIIKFLLIGVYAFTIVMAWLGYSNFAVYFIPNIIITLLIFAIIWKVSHLLGKLFSLFDNPGNPASEKIHTWLGLKSNQPLIELFTIRIILNIGFIIFSMFVLMKIWGVSQYYIDYLRTWYFKGGYVYGLYIWPMRIVRAAIAFCLLLMLGRALATYAARHSAFKGEKYRQDNVGTLINYSAFSIALVIALLIAGINFTSLAVIAGALSIGIGFGLQYLASDFVSGIILLIHKPVTPGDRVVIDNTEGYIKKIRLLSTQITTLSHADVIIPNSHLINKSVTNYTYRDNKICRINSQVILDSSSDLELAERVLLNVVKKNPHIVQEPPYNATVSYELVPAKDSLHVIVDLWYYIKDIDLKQNISSEISFNVVKALKEYNLCPGQKIETK</sequence>
<dbReference type="InterPro" id="IPR011066">
    <property type="entry name" value="MscS_channel_C_sf"/>
</dbReference>
<dbReference type="InterPro" id="IPR011014">
    <property type="entry name" value="MscS_channel_TM-2"/>
</dbReference>
<dbReference type="SUPFAM" id="SSF82689">
    <property type="entry name" value="Mechanosensitive channel protein MscS (YggB), C-terminal domain"/>
    <property type="match status" value="1"/>
</dbReference>
<dbReference type="STRING" id="29422.Lbru_0823"/>
<evidence type="ECO:0000256" key="7">
    <source>
        <dbReference type="SAM" id="Phobius"/>
    </source>
</evidence>
<feature type="transmembrane region" description="Helical" evidence="7">
    <location>
        <begin position="366"/>
        <end position="386"/>
    </location>
</feature>
<feature type="transmembrane region" description="Helical" evidence="7">
    <location>
        <begin position="496"/>
        <end position="521"/>
    </location>
</feature>
<keyword evidence="3" id="KW-1003">Cell membrane</keyword>
<name>A0A0W0SSZ3_9GAMM</name>
<comment type="subcellular location">
    <subcellularLocation>
        <location evidence="1">Cell membrane</location>
        <topology evidence="1">Multi-pass membrane protein</topology>
    </subcellularLocation>
</comment>
<dbReference type="OrthoDB" id="9799209at2"/>
<dbReference type="InterPro" id="IPR006685">
    <property type="entry name" value="MscS_channel_2nd"/>
</dbReference>
<dbReference type="SUPFAM" id="SSF82861">
    <property type="entry name" value="Mechanosensitive channel protein MscS (YggB), transmembrane region"/>
    <property type="match status" value="1"/>
</dbReference>
<accession>A0A0W0SSZ3</accession>
<dbReference type="PANTHER" id="PTHR30347:SF1">
    <property type="entry name" value="MECHANOSENSITIVE CHANNEL MSCK"/>
    <property type="match status" value="1"/>
</dbReference>
<gene>
    <name evidence="9" type="ORF">Lbru_0823</name>
</gene>
<dbReference type="InterPro" id="IPR052702">
    <property type="entry name" value="MscS-like_channel"/>
</dbReference>
<protein>
    <submittedName>
        <fullName evidence="9">Potassium efflux system KefA</fullName>
    </submittedName>
</protein>
<feature type="transmembrane region" description="Helical" evidence="7">
    <location>
        <begin position="190"/>
        <end position="211"/>
    </location>
</feature>
<feature type="transmembrane region" description="Helical" evidence="7">
    <location>
        <begin position="542"/>
        <end position="562"/>
    </location>
</feature>
<organism evidence="9 10">
    <name type="scientific">Legionella brunensis</name>
    <dbReference type="NCBI Taxonomy" id="29422"/>
    <lineage>
        <taxon>Bacteria</taxon>
        <taxon>Pseudomonadati</taxon>
        <taxon>Pseudomonadota</taxon>
        <taxon>Gammaproteobacteria</taxon>
        <taxon>Legionellales</taxon>
        <taxon>Legionellaceae</taxon>
        <taxon>Legionella</taxon>
    </lineage>
</organism>
<evidence type="ECO:0000256" key="4">
    <source>
        <dbReference type="ARBA" id="ARBA00022692"/>
    </source>
</evidence>
<feature type="transmembrane region" description="Helical" evidence="7">
    <location>
        <begin position="333"/>
        <end position="354"/>
    </location>
</feature>
<feature type="transmembrane region" description="Helical" evidence="7">
    <location>
        <begin position="455"/>
        <end position="476"/>
    </location>
</feature>
<comment type="similarity">
    <text evidence="2">Belongs to the MscS (TC 1.A.23) family.</text>
</comment>
<evidence type="ECO:0000256" key="1">
    <source>
        <dbReference type="ARBA" id="ARBA00004651"/>
    </source>
</evidence>
<dbReference type="InterPro" id="IPR010920">
    <property type="entry name" value="LSM_dom_sf"/>
</dbReference>
<dbReference type="AlphaFoldDB" id="A0A0W0SSZ3"/>
<evidence type="ECO:0000313" key="9">
    <source>
        <dbReference type="EMBL" id="KTC86329.1"/>
    </source>
</evidence>
<keyword evidence="4 7" id="KW-0812">Transmembrane</keyword>
<feature type="transmembrane region" description="Helical" evidence="7">
    <location>
        <begin position="300"/>
        <end position="321"/>
    </location>
</feature>
<dbReference type="InterPro" id="IPR023408">
    <property type="entry name" value="MscS_beta-dom_sf"/>
</dbReference>
<dbReference type="GO" id="GO:0008381">
    <property type="term" value="F:mechanosensitive monoatomic ion channel activity"/>
    <property type="evidence" value="ECO:0007669"/>
    <property type="project" value="UniProtKB-ARBA"/>
</dbReference>
<evidence type="ECO:0000259" key="8">
    <source>
        <dbReference type="Pfam" id="PF00924"/>
    </source>
</evidence>
<dbReference type="Gene3D" id="2.30.30.60">
    <property type="match status" value="1"/>
</dbReference>
<dbReference type="Pfam" id="PF00924">
    <property type="entry name" value="MS_channel_2nd"/>
    <property type="match status" value="1"/>
</dbReference>
<evidence type="ECO:0000256" key="2">
    <source>
        <dbReference type="ARBA" id="ARBA00008017"/>
    </source>
</evidence>
<feature type="transmembrane region" description="Helical" evidence="7">
    <location>
        <begin position="568"/>
        <end position="597"/>
    </location>
</feature>
<keyword evidence="10" id="KW-1185">Reference proteome</keyword>
<dbReference type="PANTHER" id="PTHR30347">
    <property type="entry name" value="POTASSIUM CHANNEL RELATED"/>
    <property type="match status" value="1"/>
</dbReference>
<dbReference type="EMBL" id="LNXV01000005">
    <property type="protein sequence ID" value="KTC86329.1"/>
    <property type="molecule type" value="Genomic_DNA"/>
</dbReference>
<keyword evidence="5 7" id="KW-1133">Transmembrane helix</keyword>
<dbReference type="SUPFAM" id="SSF50182">
    <property type="entry name" value="Sm-like ribonucleoproteins"/>
    <property type="match status" value="1"/>
</dbReference>
<feature type="domain" description="Mechanosensitive ion channel MscS" evidence="8">
    <location>
        <begin position="586"/>
        <end position="650"/>
    </location>
</feature>
<evidence type="ECO:0000256" key="3">
    <source>
        <dbReference type="ARBA" id="ARBA00022475"/>
    </source>
</evidence>
<dbReference type="Gene3D" id="1.10.287.1260">
    <property type="match status" value="1"/>
</dbReference>
<dbReference type="Proteomes" id="UP000054742">
    <property type="component" value="Unassembled WGS sequence"/>
</dbReference>
<reference evidence="9 10" key="1">
    <citation type="submission" date="2015-11" db="EMBL/GenBank/DDBJ databases">
        <title>Genomic analysis of 38 Legionella species identifies large and diverse effector repertoires.</title>
        <authorList>
            <person name="Burstein D."/>
            <person name="Amaro F."/>
            <person name="Zusman T."/>
            <person name="Lifshitz Z."/>
            <person name="Cohen O."/>
            <person name="Gilbert J.A."/>
            <person name="Pupko T."/>
            <person name="Shuman H.A."/>
            <person name="Segal G."/>
        </authorList>
    </citation>
    <scope>NUCLEOTIDE SEQUENCE [LARGE SCALE GENOMIC DNA]</scope>
    <source>
        <strain evidence="9 10">ATCC 43878</strain>
    </source>
</reference>
<evidence type="ECO:0000256" key="6">
    <source>
        <dbReference type="ARBA" id="ARBA00023136"/>
    </source>
</evidence>
<dbReference type="GO" id="GO:0005886">
    <property type="term" value="C:plasma membrane"/>
    <property type="evidence" value="ECO:0007669"/>
    <property type="project" value="UniProtKB-SubCell"/>
</dbReference>
<evidence type="ECO:0000256" key="5">
    <source>
        <dbReference type="ARBA" id="ARBA00022989"/>
    </source>
</evidence>
<dbReference type="PATRIC" id="fig|29422.6.peg.859"/>
<feature type="transmembrane region" description="Helical" evidence="7">
    <location>
        <begin position="268"/>
        <end position="288"/>
    </location>
</feature>
<dbReference type="RefSeq" id="WP_058440924.1">
    <property type="nucleotide sequence ID" value="NZ_CAAAHU010000010.1"/>
</dbReference>
<comment type="caution">
    <text evidence="9">The sequence shown here is derived from an EMBL/GenBank/DDBJ whole genome shotgun (WGS) entry which is preliminary data.</text>
</comment>
<proteinExistence type="inferred from homology"/>
<feature type="transmembrane region" description="Helical" evidence="7">
    <location>
        <begin position="392"/>
        <end position="411"/>
    </location>
</feature>
<feature type="transmembrane region" description="Helical" evidence="7">
    <location>
        <begin position="226"/>
        <end position="248"/>
    </location>
</feature>
<keyword evidence="6 7" id="KW-0472">Membrane</keyword>